<sequence length="51" mass="5900">MKKKNDEAAKHRVEFGNEFGDFNAAKTYEIRHMTKQSPKKEKQSDNRCGGL</sequence>
<dbReference type="RefSeq" id="WP_179714313.1">
    <property type="nucleotide sequence ID" value="NZ_JBEPMQ010000008.1"/>
</dbReference>
<dbReference type="AlphaFoldDB" id="A0A285D2B7"/>
<protein>
    <submittedName>
        <fullName evidence="2">Uncharacterized protein</fullName>
    </submittedName>
</protein>
<dbReference type="Proteomes" id="UP000219546">
    <property type="component" value="Unassembled WGS sequence"/>
</dbReference>
<keyword evidence="3" id="KW-1185">Reference proteome</keyword>
<evidence type="ECO:0000256" key="1">
    <source>
        <dbReference type="SAM" id="MobiDB-lite"/>
    </source>
</evidence>
<proteinExistence type="predicted"/>
<feature type="compositionally biased region" description="Basic and acidic residues" evidence="1">
    <location>
        <begin position="32"/>
        <end position="45"/>
    </location>
</feature>
<accession>A0A285D2B7</accession>
<name>A0A285D2B7_9BACI</name>
<dbReference type="EMBL" id="OAOP01000008">
    <property type="protein sequence ID" value="SNX73967.1"/>
    <property type="molecule type" value="Genomic_DNA"/>
</dbReference>
<reference evidence="2 3" key="1">
    <citation type="submission" date="2017-08" db="EMBL/GenBank/DDBJ databases">
        <authorList>
            <person name="de Groot N.N."/>
        </authorList>
    </citation>
    <scope>NUCLEOTIDE SEQUENCE [LARGE SCALE GENOMIC DNA]</scope>
    <source>
        <strain evidence="2 3">JC228</strain>
    </source>
</reference>
<evidence type="ECO:0000313" key="2">
    <source>
        <dbReference type="EMBL" id="SNX73967.1"/>
    </source>
</evidence>
<evidence type="ECO:0000313" key="3">
    <source>
        <dbReference type="Proteomes" id="UP000219546"/>
    </source>
</evidence>
<gene>
    <name evidence="2" type="ORF">SAMN05877753_10862</name>
</gene>
<organism evidence="2 3">
    <name type="scientific">Bacillus oleivorans</name>
    <dbReference type="NCBI Taxonomy" id="1448271"/>
    <lineage>
        <taxon>Bacteria</taxon>
        <taxon>Bacillati</taxon>
        <taxon>Bacillota</taxon>
        <taxon>Bacilli</taxon>
        <taxon>Bacillales</taxon>
        <taxon>Bacillaceae</taxon>
        <taxon>Bacillus</taxon>
    </lineage>
</organism>
<feature type="region of interest" description="Disordered" evidence="1">
    <location>
        <begin position="32"/>
        <end position="51"/>
    </location>
</feature>